<dbReference type="InterPro" id="IPR009659">
    <property type="entry name" value="DUF1249"/>
</dbReference>
<evidence type="ECO:0000313" key="2">
    <source>
        <dbReference type="Proteomes" id="UP000676649"/>
    </source>
</evidence>
<evidence type="ECO:0000313" key="1">
    <source>
        <dbReference type="EMBL" id="QWF72070.1"/>
    </source>
</evidence>
<dbReference type="KEGG" id="mpad:KEF85_06355"/>
<proteinExistence type="predicted"/>
<reference evidence="1" key="1">
    <citation type="submission" date="2021-04" db="EMBL/GenBank/DDBJ databases">
        <title>Draft genome sequence data of methanotrophic Methylovulum sp. strain S1L and Methylomonas sp. strain S2AM isolated from boreal lake water columns.</title>
        <authorList>
            <person name="Rissanen A.J."/>
            <person name="Mangayil R."/>
            <person name="Svenning M.M."/>
            <person name="Khanongnuch R."/>
        </authorList>
    </citation>
    <scope>NUCLEOTIDE SEQUENCE</scope>
    <source>
        <strain evidence="1">S2AM</strain>
    </source>
</reference>
<gene>
    <name evidence="1" type="ORF">KEF85_06355</name>
</gene>
<protein>
    <submittedName>
        <fullName evidence="1">DUF1249 domain-containing protein</fullName>
    </submittedName>
</protein>
<accession>A0A975MQI5</accession>
<dbReference type="PANTHER" id="PTHR38774">
    <property type="entry name" value="CYTOPLASMIC PROTEIN-RELATED"/>
    <property type="match status" value="1"/>
</dbReference>
<dbReference type="Proteomes" id="UP000676649">
    <property type="component" value="Chromosome"/>
</dbReference>
<dbReference type="Pfam" id="PF06853">
    <property type="entry name" value="DUF1249"/>
    <property type="match status" value="1"/>
</dbReference>
<dbReference type="AlphaFoldDB" id="A0A975MQI5"/>
<organism evidence="1 2">
    <name type="scientific">Methylomonas paludis</name>
    <dbReference type="NCBI Taxonomy" id="1173101"/>
    <lineage>
        <taxon>Bacteria</taxon>
        <taxon>Pseudomonadati</taxon>
        <taxon>Pseudomonadota</taxon>
        <taxon>Gammaproteobacteria</taxon>
        <taxon>Methylococcales</taxon>
        <taxon>Methylococcaceae</taxon>
        <taxon>Methylomonas</taxon>
    </lineage>
</organism>
<name>A0A975MQI5_9GAMM</name>
<keyword evidence="2" id="KW-1185">Reference proteome</keyword>
<dbReference type="PANTHER" id="PTHR38774:SF1">
    <property type="entry name" value="CYTOPLASMIC PROTEIN"/>
    <property type="match status" value="1"/>
</dbReference>
<dbReference type="RefSeq" id="WP_215584162.1">
    <property type="nucleotide sequence ID" value="NZ_CP073754.1"/>
</dbReference>
<sequence length="151" mass="17548">MGQLTPVNTAFCLEQLCESNYRKLFRLIPDLRSFADAAVGYTDRQPALYLDVLERNPYTLTISLSHCFGRTLNELLEPAVKIRVYLDAQVAEVIRDHARPDVSTVIKDPGSSLEIRDYKWRLNYFLEKWLDHCLKTDYRFDSVTAMPRQAM</sequence>
<dbReference type="EMBL" id="CP073754">
    <property type="protein sequence ID" value="QWF72070.1"/>
    <property type="molecule type" value="Genomic_DNA"/>
</dbReference>